<sequence length="203" mass="23317">MRSIALPSSSSSALLLRSSQSQSQSRYFSTTKISCSSLRSHVYIPKLEPFNNRSKIERGVKEPSFIEKSETELLDYCSVLEGDDSFNCWTAYFELKDLERKLSKDEIEKLIHETEGVKSLIECVHGVSSIYKTKNEEKNESLKPVEKKHVEEHFPIPDGLPKSEKEIEEEEKGRMPDSPFTRLLRTKGKFPAWFSQAPDHETD</sequence>
<name>A0A7J6WI07_THATH</name>
<dbReference type="AlphaFoldDB" id="A0A7J6WI07"/>
<protein>
    <submittedName>
        <fullName evidence="2">Ccg-binding protein 1-like</fullName>
    </submittedName>
</protein>
<dbReference type="PANTHER" id="PTHR36345">
    <property type="entry name" value="CCG-BINDING PROTEIN 1"/>
    <property type="match status" value="1"/>
</dbReference>
<feature type="region of interest" description="Disordered" evidence="1">
    <location>
        <begin position="152"/>
        <end position="182"/>
    </location>
</feature>
<proteinExistence type="predicted"/>
<dbReference type="GO" id="GO:0036033">
    <property type="term" value="F:mediator complex binding"/>
    <property type="evidence" value="ECO:0007669"/>
    <property type="project" value="InterPro"/>
</dbReference>
<feature type="compositionally biased region" description="Basic and acidic residues" evidence="1">
    <location>
        <begin position="152"/>
        <end position="175"/>
    </location>
</feature>
<dbReference type="GO" id="GO:0005634">
    <property type="term" value="C:nucleus"/>
    <property type="evidence" value="ECO:0007669"/>
    <property type="project" value="TreeGrafter"/>
</dbReference>
<dbReference type="EMBL" id="JABWDY010015857">
    <property type="protein sequence ID" value="KAF5196538.1"/>
    <property type="molecule type" value="Genomic_DNA"/>
</dbReference>
<accession>A0A7J6WI07</accession>
<evidence type="ECO:0000256" key="1">
    <source>
        <dbReference type="SAM" id="MobiDB-lite"/>
    </source>
</evidence>
<reference evidence="2 3" key="1">
    <citation type="submission" date="2020-06" db="EMBL/GenBank/DDBJ databases">
        <title>Transcriptomic and genomic resources for Thalictrum thalictroides and T. hernandezii: Facilitating candidate gene discovery in an emerging model plant lineage.</title>
        <authorList>
            <person name="Arias T."/>
            <person name="Riano-Pachon D.M."/>
            <person name="Di Stilio V.S."/>
        </authorList>
    </citation>
    <scope>NUCLEOTIDE SEQUENCE [LARGE SCALE GENOMIC DNA]</scope>
    <source>
        <strain evidence="3">cv. WT478/WT964</strain>
        <tissue evidence="2">Leaves</tissue>
    </source>
</reference>
<dbReference type="InterPro" id="IPR037502">
    <property type="entry name" value="CBP1"/>
</dbReference>
<dbReference type="GO" id="GO:0010183">
    <property type="term" value="P:pollen tube guidance"/>
    <property type="evidence" value="ECO:0007669"/>
    <property type="project" value="InterPro"/>
</dbReference>
<dbReference type="Proteomes" id="UP000554482">
    <property type="component" value="Unassembled WGS sequence"/>
</dbReference>
<comment type="caution">
    <text evidence="2">The sequence shown here is derived from an EMBL/GenBank/DDBJ whole genome shotgun (WGS) entry which is preliminary data.</text>
</comment>
<organism evidence="2 3">
    <name type="scientific">Thalictrum thalictroides</name>
    <name type="common">Rue-anemone</name>
    <name type="synonym">Anemone thalictroides</name>
    <dbReference type="NCBI Taxonomy" id="46969"/>
    <lineage>
        <taxon>Eukaryota</taxon>
        <taxon>Viridiplantae</taxon>
        <taxon>Streptophyta</taxon>
        <taxon>Embryophyta</taxon>
        <taxon>Tracheophyta</taxon>
        <taxon>Spermatophyta</taxon>
        <taxon>Magnoliopsida</taxon>
        <taxon>Ranunculales</taxon>
        <taxon>Ranunculaceae</taxon>
        <taxon>Thalictroideae</taxon>
        <taxon>Thalictrum</taxon>
    </lineage>
</organism>
<dbReference type="OrthoDB" id="1924011at2759"/>
<evidence type="ECO:0000313" key="3">
    <source>
        <dbReference type="Proteomes" id="UP000554482"/>
    </source>
</evidence>
<evidence type="ECO:0000313" key="2">
    <source>
        <dbReference type="EMBL" id="KAF5196538.1"/>
    </source>
</evidence>
<keyword evidence="3" id="KW-1185">Reference proteome</keyword>
<gene>
    <name evidence="2" type="ORF">FRX31_013875</name>
</gene>
<dbReference type="GO" id="GO:0005829">
    <property type="term" value="C:cytosol"/>
    <property type="evidence" value="ECO:0007669"/>
    <property type="project" value="TreeGrafter"/>
</dbReference>
<dbReference type="PANTHER" id="PTHR36345:SF1">
    <property type="entry name" value="CCG-BINDING PROTEIN 1"/>
    <property type="match status" value="1"/>
</dbReference>